<evidence type="ECO:0000256" key="9">
    <source>
        <dbReference type="ARBA" id="ARBA00023268"/>
    </source>
</evidence>
<dbReference type="GO" id="GO:0070567">
    <property type="term" value="F:cytidylyltransferase activity"/>
    <property type="evidence" value="ECO:0007669"/>
    <property type="project" value="InterPro"/>
</dbReference>
<evidence type="ECO:0000256" key="7">
    <source>
        <dbReference type="ARBA" id="ARBA00023229"/>
    </source>
</evidence>
<evidence type="ECO:0000256" key="3">
    <source>
        <dbReference type="ARBA" id="ARBA00012579"/>
    </source>
</evidence>
<dbReference type="Gene3D" id="3.30.1330.50">
    <property type="entry name" value="2-C-methyl-D-erythritol 2,4-cyclodiphosphate synthase"/>
    <property type="match status" value="1"/>
</dbReference>
<evidence type="ECO:0000259" key="12">
    <source>
        <dbReference type="Pfam" id="PF02542"/>
    </source>
</evidence>
<reference evidence="14" key="1">
    <citation type="submission" date="2012-09" db="EMBL/GenBank/DDBJ databases">
        <authorList>
            <person name="Weinstock G."/>
            <person name="Sodergren E."/>
            <person name="Clifton S."/>
            <person name="Fulton L."/>
            <person name="Fulton B."/>
            <person name="Courtney L."/>
            <person name="Fronick C."/>
            <person name="Harrison M."/>
            <person name="Strong C."/>
            <person name="Farmer C."/>
            <person name="Delehaunty K."/>
            <person name="Markovic C."/>
            <person name="Hall O."/>
            <person name="Minx P."/>
            <person name="Tomlinson C."/>
            <person name="Mitreva M."/>
            <person name="Nelson J."/>
            <person name="Hou S."/>
            <person name="Wollam A."/>
            <person name="Pepin K.H."/>
            <person name="Johnson M."/>
            <person name="Bhonagiri V."/>
            <person name="Nash W.E."/>
            <person name="Suruliraj S."/>
            <person name="Warren W."/>
            <person name="Chinwalla A."/>
            <person name="Mardis E.R."/>
            <person name="Wilson R.K."/>
        </authorList>
    </citation>
    <scope>NUCLEOTIDE SEQUENCE [LARGE SCALE GENOMIC DNA]</scope>
    <source>
        <strain evidence="14">OS1</strain>
    </source>
</reference>
<comment type="cofactor">
    <cofactor evidence="10">
        <name>a divalent metal cation</name>
        <dbReference type="ChEBI" id="CHEBI:60240"/>
    </cofactor>
    <text evidence="10">Binds 1 divalent metal cation per subunit.</text>
</comment>
<feature type="binding site" evidence="10">
    <location>
        <begin position="235"/>
        <end position="237"/>
    </location>
    <ligand>
        <name>4-CDP-2-C-methyl-D-erythritol 2-phosphate</name>
        <dbReference type="ChEBI" id="CHEBI:57919"/>
    </ligand>
</feature>
<dbReference type="AlphaFoldDB" id="A0A0T5XE27"/>
<dbReference type="InterPro" id="IPR020555">
    <property type="entry name" value="MECDP_synthase_CS"/>
</dbReference>
<feature type="site" description="Transition state stabilizer" evidence="10">
    <location>
        <position position="365"/>
    </location>
</feature>
<dbReference type="HAMAP" id="MF_00107">
    <property type="entry name" value="IspF"/>
    <property type="match status" value="1"/>
</dbReference>
<dbReference type="RefSeq" id="WP_009202538.1">
    <property type="nucleotide sequence ID" value="NZ_ACJX03000001.1"/>
</dbReference>
<evidence type="ECO:0000313" key="13">
    <source>
        <dbReference type="EMBL" id="KRT36174.1"/>
    </source>
</evidence>
<keyword evidence="9" id="KW-0511">Multifunctional enzyme</keyword>
<dbReference type="InterPro" id="IPR036571">
    <property type="entry name" value="MECDP_synthase_sf"/>
</dbReference>
<dbReference type="SUPFAM" id="SSF53448">
    <property type="entry name" value="Nucleotide-diphospho-sugar transferases"/>
    <property type="match status" value="1"/>
</dbReference>
<dbReference type="SUPFAM" id="SSF69765">
    <property type="entry name" value="IpsF-like"/>
    <property type="match status" value="1"/>
</dbReference>
<proteinExistence type="inferred from homology"/>
<feature type="binding site" evidence="10">
    <location>
        <position position="235"/>
    </location>
    <ligand>
        <name>a divalent metal cation</name>
        <dbReference type="ChEBI" id="CHEBI:60240"/>
    </ligand>
</feature>
<evidence type="ECO:0000313" key="14">
    <source>
        <dbReference type="Proteomes" id="UP000005273"/>
    </source>
</evidence>
<comment type="caution">
    <text evidence="10">Lacks conserved residue(s) required for the propagation of feature annotation.</text>
</comment>
<comment type="subunit">
    <text evidence="10">Homotrimer.</text>
</comment>
<dbReference type="EC" id="4.6.1.12" evidence="3 10"/>
<dbReference type="CDD" id="cd02516">
    <property type="entry name" value="CDP-ME_synthetase"/>
    <property type="match status" value="1"/>
</dbReference>
<dbReference type="PROSITE" id="PS01350">
    <property type="entry name" value="ISPF"/>
    <property type="match status" value="1"/>
</dbReference>
<comment type="function">
    <text evidence="10">Involved in the biosynthesis of isopentenyl diphosphate (IPP) and dimethylallyl diphosphate (DMAPP), two major building blocks of isoprenoid compounds. Catalyzes the conversion of 4-diphosphocytidyl-2-C-methyl-D-erythritol 2-phosphate (CDP-ME2P) to 2-C-methyl-D-erythritol 2,4-cyclodiphosphate (ME-CPP) with a corresponding release of cytidine 5-monophosphate (CMP).</text>
</comment>
<evidence type="ECO:0000256" key="5">
    <source>
        <dbReference type="ARBA" id="ARBA00022695"/>
    </source>
</evidence>
<keyword evidence="14" id="KW-1185">Reference proteome</keyword>
<feature type="domain" description="2-C-methyl-D-erythritol 2,4-cyclodiphosphate synthase" evidence="12">
    <location>
        <begin position="229"/>
        <end position="386"/>
    </location>
</feature>
<organism evidence="13 14">
    <name type="scientific">Acetomicrobium hydrogeniformans ATCC BAA-1850</name>
    <dbReference type="NCBI Taxonomy" id="592015"/>
    <lineage>
        <taxon>Bacteria</taxon>
        <taxon>Thermotogati</taxon>
        <taxon>Synergistota</taxon>
        <taxon>Synergistia</taxon>
        <taxon>Synergistales</taxon>
        <taxon>Acetomicrobiaceae</taxon>
        <taxon>Acetomicrobium</taxon>
    </lineage>
</organism>
<dbReference type="PANTHER" id="PTHR43181">
    <property type="entry name" value="2-C-METHYL-D-ERYTHRITOL 2,4-CYCLODIPHOSPHATE SYNTHASE, CHLOROPLASTIC"/>
    <property type="match status" value="1"/>
</dbReference>
<dbReference type="Pfam" id="PF02542">
    <property type="entry name" value="YgbB"/>
    <property type="match status" value="1"/>
</dbReference>
<evidence type="ECO:0000256" key="4">
    <source>
        <dbReference type="ARBA" id="ARBA00022679"/>
    </source>
</evidence>
<dbReference type="STRING" id="592015.HMPREF1705_03440"/>
<dbReference type="InterPro" id="IPR029044">
    <property type="entry name" value="Nucleotide-diphossugar_trans"/>
</dbReference>
<dbReference type="GO" id="GO:0019288">
    <property type="term" value="P:isopentenyl diphosphate biosynthetic process, methylerythritol 4-phosphate pathway"/>
    <property type="evidence" value="ECO:0007669"/>
    <property type="project" value="UniProtKB-UniRule"/>
</dbReference>
<keyword evidence="4" id="KW-0808">Transferase</keyword>
<keyword evidence="6 10" id="KW-0479">Metal-binding</keyword>
<keyword evidence="5" id="KW-0548">Nucleotidyltransferase</keyword>
<comment type="caution">
    <text evidence="13">The sequence shown here is derived from an EMBL/GenBank/DDBJ whole genome shotgun (WGS) entry which is preliminary data.</text>
</comment>
<accession>A0A0T5XE27</accession>
<dbReference type="Gene3D" id="3.90.550.10">
    <property type="entry name" value="Spore Coat Polysaccharide Biosynthesis Protein SpsA, Chain A"/>
    <property type="match status" value="1"/>
</dbReference>
<evidence type="ECO:0000256" key="11">
    <source>
        <dbReference type="RuleBase" id="RU004395"/>
    </source>
</evidence>
<dbReference type="GO" id="GO:0008685">
    <property type="term" value="F:2-C-methyl-D-erythritol 2,4-cyclodiphosphate synthase activity"/>
    <property type="evidence" value="ECO:0007669"/>
    <property type="project" value="UniProtKB-UniRule"/>
</dbReference>
<dbReference type="InterPro" id="IPR034683">
    <property type="entry name" value="IspD/TarI"/>
</dbReference>
<name>A0A0T5XE27_9BACT</name>
<feature type="binding site" evidence="10">
    <location>
        <begin position="262"/>
        <end position="263"/>
    </location>
    <ligand>
        <name>4-CDP-2-C-methyl-D-erythritol 2-phosphate</name>
        <dbReference type="ChEBI" id="CHEBI:57919"/>
    </ligand>
</feature>
<dbReference type="PROSITE" id="PS01295">
    <property type="entry name" value="ISPD"/>
    <property type="match status" value="1"/>
</dbReference>
<evidence type="ECO:0000256" key="1">
    <source>
        <dbReference type="ARBA" id="ARBA00000200"/>
    </source>
</evidence>
<feature type="binding site" evidence="10">
    <location>
        <position position="237"/>
    </location>
    <ligand>
        <name>a divalent metal cation</name>
        <dbReference type="ChEBI" id="CHEBI:60240"/>
    </ligand>
</feature>
<dbReference type="eggNOG" id="COG0245">
    <property type="taxonomic scope" value="Bacteria"/>
</dbReference>
<dbReference type="EMBL" id="ACJX03000001">
    <property type="protein sequence ID" value="KRT36174.1"/>
    <property type="molecule type" value="Genomic_DNA"/>
</dbReference>
<evidence type="ECO:0000256" key="2">
    <source>
        <dbReference type="ARBA" id="ARBA00004709"/>
    </source>
</evidence>
<feature type="binding site" evidence="10">
    <location>
        <begin position="284"/>
        <end position="286"/>
    </location>
    <ligand>
        <name>4-CDP-2-C-methyl-D-erythritol 2-phosphate</name>
        <dbReference type="ChEBI" id="CHEBI:57919"/>
    </ligand>
</feature>
<evidence type="ECO:0000256" key="8">
    <source>
        <dbReference type="ARBA" id="ARBA00023239"/>
    </source>
</evidence>
<dbReference type="UniPathway" id="UPA00056">
    <property type="reaction ID" value="UER00095"/>
</dbReference>
<keyword evidence="7 10" id="KW-0414">Isoprene biosynthesis</keyword>
<sequence>MSLKNCSFVILAAGKGARMNTPFKQFRLLGGIPLWVWGVKLARKLYDMNLICEVVVVFPKDYDFSFHVEVLQAHKMPFKAINGGDTRAMSSILGVKVSDGDYVLVHDAARPLASSNLVKKVISALSPEAGVIPLIPIRDSLKRVSEGGEIVPVSRENLWCTQTPQAFSRRELISVMEMVGDGVFDEAEAWIKAGRHINFVEGEPSNVKITYESDFKLCHNIVEGMSPLKVGHGFDIHPLRPWRKLILAGEFIPSAPLGLDGHSDGDVISHAVADALLGAAGEPDLGSLYPSSDERYKNANSLLILEEIAHLLFEKAWILISLDVTLEAQLPKLGCYVDTFKTNLEKALSVLTCRRSDIVNLKIKSGEGVGAVGTARCMRCHAVAAMRGAMEW</sequence>
<dbReference type="NCBIfam" id="TIGR00151">
    <property type="entry name" value="ispF"/>
    <property type="match status" value="1"/>
</dbReference>
<dbReference type="PANTHER" id="PTHR43181:SF1">
    <property type="entry name" value="2-C-METHYL-D-ERYTHRITOL 2,4-CYCLODIPHOSPHATE SYNTHASE, CHLOROPLASTIC"/>
    <property type="match status" value="1"/>
</dbReference>
<dbReference type="Pfam" id="PF01128">
    <property type="entry name" value="IspD"/>
    <property type="match status" value="1"/>
</dbReference>
<comment type="similarity">
    <text evidence="10 11">Belongs to the IspF family.</text>
</comment>
<dbReference type="GO" id="GO:0046872">
    <property type="term" value="F:metal ion binding"/>
    <property type="evidence" value="ECO:0007669"/>
    <property type="project" value="UniProtKB-KW"/>
</dbReference>
<dbReference type="OrthoDB" id="9806837at2"/>
<keyword evidence="8 10" id="KW-0456">Lyase</keyword>
<dbReference type="InterPro" id="IPR018294">
    <property type="entry name" value="ISPD_synthase_CS"/>
</dbReference>
<evidence type="ECO:0000256" key="6">
    <source>
        <dbReference type="ARBA" id="ARBA00022723"/>
    </source>
</evidence>
<dbReference type="CDD" id="cd00554">
    <property type="entry name" value="MECDP_synthase"/>
    <property type="match status" value="1"/>
</dbReference>
<comment type="catalytic activity">
    <reaction evidence="1 10 11">
        <text>4-CDP-2-C-methyl-D-erythritol 2-phosphate = 2-C-methyl-D-erythritol 2,4-cyclic diphosphate + CMP</text>
        <dbReference type="Rhea" id="RHEA:23864"/>
        <dbReference type="ChEBI" id="CHEBI:57919"/>
        <dbReference type="ChEBI" id="CHEBI:58483"/>
        <dbReference type="ChEBI" id="CHEBI:60377"/>
        <dbReference type="EC" id="4.6.1.12"/>
    </reaction>
</comment>
<dbReference type="GO" id="GO:0016114">
    <property type="term" value="P:terpenoid biosynthetic process"/>
    <property type="evidence" value="ECO:0007669"/>
    <property type="project" value="InterPro"/>
</dbReference>
<evidence type="ECO:0000256" key="10">
    <source>
        <dbReference type="HAMAP-Rule" id="MF_00107"/>
    </source>
</evidence>
<gene>
    <name evidence="10" type="primary">ispF</name>
    <name evidence="13" type="ORF">HMPREF1705_03440</name>
</gene>
<feature type="site" description="Transition state stabilizer" evidence="10">
    <location>
        <position position="262"/>
    </location>
</feature>
<comment type="pathway">
    <text evidence="2 10">Isoprenoid biosynthesis; isopentenyl diphosphate biosynthesis via DXP pathway; isopentenyl diphosphate from 1-deoxy-D-xylulose 5-phosphate: step 4/6.</text>
</comment>
<dbReference type="Proteomes" id="UP000005273">
    <property type="component" value="Unassembled WGS sequence"/>
</dbReference>
<dbReference type="eggNOG" id="COG1211">
    <property type="taxonomic scope" value="Bacteria"/>
</dbReference>
<feature type="binding site" evidence="10">
    <location>
        <position position="270"/>
    </location>
    <ligand>
        <name>a divalent metal cation</name>
        <dbReference type="ChEBI" id="CHEBI:60240"/>
    </ligand>
</feature>
<dbReference type="InterPro" id="IPR003526">
    <property type="entry name" value="MECDP_synthase"/>
</dbReference>
<protein>
    <recommendedName>
        <fullName evidence="3 10">2-C-methyl-D-erythritol 2,4-cyclodiphosphate synthase</fullName>
        <shortName evidence="10">MECDP-synthase</shortName>
        <shortName evidence="10">MECPP-synthase</shortName>
        <shortName evidence="10">MECPS</shortName>
        <ecNumber evidence="3 10">4.6.1.12</ecNumber>
    </recommendedName>
</protein>